<sequence length="361" mass="39486">MADIWIENRTSFVADSHVEPNADGQEVVVVIFSATFQVETPGAILAPAPEQLPIAFSDVPFGDPNLSSTRYEADIATVKPVAEFVINGVAHAPDGKAVREMQVGFRIGALRKVLNIVGDRVHEAGGYSAPRPFMKMPVVYERAYGGTAPDGNVEVRNPVGVGYRNAISADPAVRSEAPNVTYPNEPFLATTDRPAPAGFGAIGRGWQPRLKYAGTFDANWLASQWPLPPKDYDPRHNMCTPVDQQLPAVSGGENVTVVGMTPSGRWDFRLPVLTVPVRLIYEDRSENEPLRIDTVLIEPDNLRVTLKARIARVTRRNSPALREVIFGHVTPAFLIARRKGKKYFDPRGGNGTIAGRPTWQS</sequence>
<proteinExistence type="predicted"/>
<evidence type="ECO:0000313" key="3">
    <source>
        <dbReference type="Proteomes" id="UP001433071"/>
    </source>
</evidence>
<organism evidence="2 3">
    <name type="scientific">Mesorhizobium caraganae</name>
    <dbReference type="NCBI Taxonomy" id="483206"/>
    <lineage>
        <taxon>Bacteria</taxon>
        <taxon>Pseudomonadati</taxon>
        <taxon>Pseudomonadota</taxon>
        <taxon>Alphaproteobacteria</taxon>
        <taxon>Hyphomicrobiales</taxon>
        <taxon>Phyllobacteriaceae</taxon>
        <taxon>Mesorhizobium</taxon>
    </lineage>
</organism>
<dbReference type="Pfam" id="PF09937">
    <property type="entry name" value="DUF2169"/>
    <property type="match status" value="1"/>
</dbReference>
<evidence type="ECO:0000259" key="1">
    <source>
        <dbReference type="Pfam" id="PF09937"/>
    </source>
</evidence>
<dbReference type="InterPro" id="IPR018683">
    <property type="entry name" value="DUF2169"/>
</dbReference>
<feature type="domain" description="DUF2169" evidence="1">
    <location>
        <begin position="23"/>
        <end position="307"/>
    </location>
</feature>
<name>A0ABV1YWL8_9HYPH</name>
<accession>A0ABV1YWL8</accession>
<gene>
    <name evidence="2" type="ORF">NKI36_08750</name>
</gene>
<comment type="caution">
    <text evidence="2">The sequence shown here is derived from an EMBL/GenBank/DDBJ whole genome shotgun (WGS) entry which is preliminary data.</text>
</comment>
<dbReference type="Proteomes" id="UP001433071">
    <property type="component" value="Unassembled WGS sequence"/>
</dbReference>
<keyword evidence="3" id="KW-1185">Reference proteome</keyword>
<dbReference type="RefSeq" id="WP_352557189.1">
    <property type="nucleotide sequence ID" value="NZ_JAMYQB010000005.1"/>
</dbReference>
<reference evidence="2 3" key="1">
    <citation type="journal article" date="2024" name="Proc. Natl. Acad. Sci. U.S.A.">
        <title>The evolutionary genomics of adaptation to stress in wild rhizobium bacteria.</title>
        <authorList>
            <person name="Kehlet-Delgado H."/>
            <person name="Montoya A.P."/>
            <person name="Jensen K.T."/>
            <person name="Wendlandt C.E."/>
            <person name="Dexheimer C."/>
            <person name="Roberts M."/>
            <person name="Torres Martinez L."/>
            <person name="Friesen M.L."/>
            <person name="Griffitts J.S."/>
            <person name="Porter S.S."/>
        </authorList>
    </citation>
    <scope>NUCLEOTIDE SEQUENCE [LARGE SCALE GENOMIC DNA]</scope>
    <source>
        <strain evidence="2 3">M0641</strain>
    </source>
</reference>
<dbReference type="EMBL" id="JAMYQB010000005">
    <property type="protein sequence ID" value="MER9404138.1"/>
    <property type="molecule type" value="Genomic_DNA"/>
</dbReference>
<protein>
    <submittedName>
        <fullName evidence="2">DUF2169 domain-containing protein</fullName>
    </submittedName>
</protein>
<evidence type="ECO:0000313" key="2">
    <source>
        <dbReference type="EMBL" id="MER9404138.1"/>
    </source>
</evidence>